<dbReference type="Proteomes" id="UP000006000">
    <property type="component" value="Unassembled WGS sequence"/>
</dbReference>
<dbReference type="RefSeq" id="WP_005359033.1">
    <property type="nucleotide sequence ID" value="NZ_DS264265.1"/>
</dbReference>
<sequence length="81" mass="9604">MARGENKEQNEIVAHMKNFETVSNSDIKFDESFNIKIDCNNDIGIMYLRSQDKICYLKNKDKAYQLSKEDYDFIINKVEEE</sequence>
<accession>A5Z8M9</accession>
<protein>
    <submittedName>
        <fullName evidence="1">Uncharacterized protein</fullName>
    </submittedName>
</protein>
<reference evidence="1 2" key="2">
    <citation type="submission" date="2007-04" db="EMBL/GenBank/DDBJ databases">
        <title>Draft genome sequence of Eubacterium ventriosum (ATCC 27560).</title>
        <authorList>
            <person name="Sudarsanam P."/>
            <person name="Ley R."/>
            <person name="Guruge J."/>
            <person name="Turnbaugh P.J."/>
            <person name="Mahowald M."/>
            <person name="Liep D."/>
            <person name="Gordon J."/>
        </authorList>
    </citation>
    <scope>NUCLEOTIDE SEQUENCE [LARGE SCALE GENOMIC DNA]</scope>
    <source>
        <strain evidence="1 2">ATCC 27560</strain>
    </source>
</reference>
<dbReference type="HOGENOM" id="CLU_2568767_0_0_9"/>
<comment type="caution">
    <text evidence="1">The sequence shown here is derived from an EMBL/GenBank/DDBJ whole genome shotgun (WGS) entry which is preliminary data.</text>
</comment>
<gene>
    <name evidence="1" type="ORF">EUBVEN_02071</name>
</gene>
<dbReference type="AlphaFoldDB" id="A5Z8M9"/>
<reference evidence="1 2" key="1">
    <citation type="submission" date="2007-03" db="EMBL/GenBank/DDBJ databases">
        <authorList>
            <person name="Fulton L."/>
            <person name="Clifton S."/>
            <person name="Fulton B."/>
            <person name="Xu J."/>
            <person name="Minx P."/>
            <person name="Pepin K.H."/>
            <person name="Johnson M."/>
            <person name="Thiruvilangam P."/>
            <person name="Bhonagiri V."/>
            <person name="Nash W.E."/>
            <person name="Mardis E.R."/>
            <person name="Wilson R.K."/>
        </authorList>
    </citation>
    <scope>NUCLEOTIDE SEQUENCE [LARGE SCALE GENOMIC DNA]</scope>
    <source>
        <strain evidence="1 2">ATCC 27560</strain>
    </source>
</reference>
<evidence type="ECO:0000313" key="2">
    <source>
        <dbReference type="Proteomes" id="UP000006000"/>
    </source>
</evidence>
<evidence type="ECO:0000313" key="1">
    <source>
        <dbReference type="EMBL" id="EDM50752.1"/>
    </source>
</evidence>
<dbReference type="STRING" id="411463.EUBVEN_02071"/>
<organism evidence="1 2">
    <name type="scientific">Eubacterium ventriosum ATCC 27560</name>
    <dbReference type="NCBI Taxonomy" id="411463"/>
    <lineage>
        <taxon>Bacteria</taxon>
        <taxon>Bacillati</taxon>
        <taxon>Bacillota</taxon>
        <taxon>Clostridia</taxon>
        <taxon>Eubacteriales</taxon>
        <taxon>Eubacteriaceae</taxon>
        <taxon>Eubacterium</taxon>
    </lineage>
</organism>
<proteinExistence type="predicted"/>
<name>A5Z8M9_9FIRM</name>
<dbReference type="EMBL" id="AAVL02000036">
    <property type="protein sequence ID" value="EDM50752.1"/>
    <property type="molecule type" value="Genomic_DNA"/>
</dbReference>